<dbReference type="InterPro" id="IPR008551">
    <property type="entry name" value="TANGO2"/>
</dbReference>
<organism evidence="1 2">
    <name type="scientific">Leucobacter soli</name>
    <dbReference type="NCBI Taxonomy" id="2812850"/>
    <lineage>
        <taxon>Bacteria</taxon>
        <taxon>Bacillati</taxon>
        <taxon>Actinomycetota</taxon>
        <taxon>Actinomycetes</taxon>
        <taxon>Micrococcales</taxon>
        <taxon>Microbacteriaceae</taxon>
        <taxon>Leucobacter</taxon>
    </lineage>
</organism>
<evidence type="ECO:0000313" key="2">
    <source>
        <dbReference type="Proteomes" id="UP000693892"/>
    </source>
</evidence>
<comment type="caution">
    <text evidence="1">The sequence shown here is derived from an EMBL/GenBank/DDBJ whole genome shotgun (WGS) entry which is preliminary data.</text>
</comment>
<keyword evidence="2" id="KW-1185">Reference proteome</keyword>
<evidence type="ECO:0000313" key="1">
    <source>
        <dbReference type="EMBL" id="CAG7603678.1"/>
    </source>
</evidence>
<dbReference type="AlphaFoldDB" id="A0A916JX85"/>
<evidence type="ECO:0008006" key="3">
    <source>
        <dbReference type="Google" id="ProtNLM"/>
    </source>
</evidence>
<gene>
    <name evidence="1" type="ORF">LEUCIP111803_00659</name>
</gene>
<sequence length="255" mass="27623">MCTAVIEVPESPDAAVRLLAVRDEDPGRAWDAPGRWWPDRPGLIGVRDRLAGGAWLAADPAERRLSLVLNRAETSPLGLPQGPSPAGSRGVLVLDEASGRTIPDPPGTANFNLVGLSRTGARVTSWDGTGYHRTDLEPGMHMIAHHDVDDAVRTPRIAHWLPAFREVAGLPDAEWREQWIGVLDESTRLAVDDDRAIIRDNRRHGYATLSLLVCLAELRPGATGDEGADGSLSIDTAVLAEPAHWQRPAFERISA</sequence>
<reference evidence="1" key="1">
    <citation type="submission" date="2021-06" db="EMBL/GenBank/DDBJ databases">
        <authorList>
            <person name="Criscuolo A."/>
        </authorList>
    </citation>
    <scope>NUCLEOTIDE SEQUENCE</scope>
    <source>
        <strain evidence="1">CIP111803</strain>
    </source>
</reference>
<dbReference type="Proteomes" id="UP000693892">
    <property type="component" value="Unassembled WGS sequence"/>
</dbReference>
<dbReference type="RefSeq" id="WP_236021865.1">
    <property type="nucleotide sequence ID" value="NZ_CAJVAP010000006.1"/>
</dbReference>
<dbReference type="EMBL" id="CAJVAP010000006">
    <property type="protein sequence ID" value="CAG7603678.1"/>
    <property type="molecule type" value="Genomic_DNA"/>
</dbReference>
<name>A0A916JX85_9MICO</name>
<accession>A0A916JX85</accession>
<proteinExistence type="predicted"/>
<dbReference type="Pfam" id="PF05742">
    <property type="entry name" value="TANGO2"/>
    <property type="match status" value="1"/>
</dbReference>
<protein>
    <recommendedName>
        <fullName evidence="3">Transport and Golgi organization protein 2</fullName>
    </recommendedName>
</protein>